<evidence type="ECO:0008006" key="2">
    <source>
        <dbReference type="Google" id="ProtNLM"/>
    </source>
</evidence>
<accession>A0AAI9DBB2</accession>
<proteinExistence type="predicted"/>
<gene>
    <name evidence="1" type="ORF">RG298_001659</name>
</gene>
<evidence type="ECO:0000313" key="1">
    <source>
        <dbReference type="EMBL" id="EMJ5133949.1"/>
    </source>
</evidence>
<comment type="caution">
    <text evidence="1">The sequence shown here is derived from an EMBL/GenBank/DDBJ whole genome shotgun (WGS) entry which is preliminary data.</text>
</comment>
<sequence>MISRGRRYAGMSGCPLPISLTDIEQYLVSKPTAINRKEFDTVIFALDDLFREEWMKEQERKDKK</sequence>
<reference evidence="1" key="1">
    <citation type="submission" date="2024-02" db="EMBL/GenBank/DDBJ databases">
        <authorList>
            <consortium name="Clinical and Environmental Microbiology Branch: Whole genome sequencing antimicrobial resistance pathogens in the healthcare setting"/>
        </authorList>
    </citation>
    <scope>NUCLEOTIDE SEQUENCE</scope>
    <source>
        <strain evidence="1">2021GO-0154</strain>
    </source>
</reference>
<protein>
    <recommendedName>
        <fullName evidence="2">Phage protein</fullName>
    </recommendedName>
</protein>
<dbReference type="AlphaFoldDB" id="A0AAI9DBB2"/>
<organism evidence="1">
    <name type="scientific">Providencia stuartii</name>
    <dbReference type="NCBI Taxonomy" id="588"/>
    <lineage>
        <taxon>Bacteria</taxon>
        <taxon>Pseudomonadati</taxon>
        <taxon>Pseudomonadota</taxon>
        <taxon>Gammaproteobacteria</taxon>
        <taxon>Enterobacterales</taxon>
        <taxon>Morganellaceae</taxon>
        <taxon>Providencia</taxon>
    </lineage>
</organism>
<name>A0AAI9DBB2_PROST</name>
<dbReference type="EMBL" id="ABMABF030000005">
    <property type="protein sequence ID" value="EMJ5133949.1"/>
    <property type="molecule type" value="Genomic_DNA"/>
</dbReference>